<dbReference type="PANTHER" id="PTHR16074:SF4">
    <property type="entry name" value="BARDET-BIEDL SYNDROME 7 PROTEIN"/>
    <property type="match status" value="1"/>
</dbReference>
<sequence>MDLHLHRADYVQVGVTAQKTMKLLPATRGSATQKVVIGDHEGVVLCFGMKKGEAVAVFKTLPGQKIARLELGGILNTPQEKIFVAAGSEIRGFTKRGKQFLSFETNLTESIKAMHISGSDLLLSASYIYSHYCDCKDQHYYLSGDRINDVICLPVERLPHLTPVLACQDRLLRVLQGSDVVFEIEVSGPPTVLALHNGNGGDSGEDVLFGTSDGKLGLIQITAPTPTHKWEIQNEKKRGGILCVDSFDIMGDGVKDLLVGRDDGMVEVYSFNNASEPVLRFDQVSSLFKTMCFLLIKSLIIDMTVMVGFS</sequence>
<proteinExistence type="predicted"/>
<dbReference type="InterPro" id="IPR056332">
    <property type="entry name" value="Beta-prop_BBS7"/>
</dbReference>
<dbReference type="VEuPathDB" id="HostDB:GeneID_118659023"/>
<evidence type="ECO:0000313" key="3">
    <source>
        <dbReference type="Proteomes" id="UP000527355"/>
    </source>
</evidence>
<reference evidence="2 3" key="1">
    <citation type="journal article" date="2020" name="Nature">
        <title>Six reference-quality genomes reveal evolution of bat adaptations.</title>
        <authorList>
            <person name="Jebb D."/>
            <person name="Huang Z."/>
            <person name="Pippel M."/>
            <person name="Hughes G.M."/>
            <person name="Lavrichenko K."/>
            <person name="Devanna P."/>
            <person name="Winkler S."/>
            <person name="Jermiin L.S."/>
            <person name="Skirmuntt E.C."/>
            <person name="Katzourakis A."/>
            <person name="Burkitt-Gray L."/>
            <person name="Ray D.A."/>
            <person name="Sullivan K.A.M."/>
            <person name="Roscito J.G."/>
            <person name="Kirilenko B.M."/>
            <person name="Davalos L.M."/>
            <person name="Corthals A.P."/>
            <person name="Power M.L."/>
            <person name="Jones G."/>
            <person name="Ransome R.D."/>
            <person name="Dechmann D.K.N."/>
            <person name="Locatelli A.G."/>
            <person name="Puechmaille S.J."/>
            <person name="Fedrigo O."/>
            <person name="Jarvis E.D."/>
            <person name="Hiller M."/>
            <person name="Vernes S.C."/>
            <person name="Myers E.W."/>
            <person name="Teeling E.C."/>
        </authorList>
    </citation>
    <scope>NUCLEOTIDE SEQUENCE [LARGE SCALE GENOMIC DNA]</scope>
    <source>
        <strain evidence="2">MMyoMyo1</strain>
        <tissue evidence="2">Flight muscle</tissue>
    </source>
</reference>
<dbReference type="GO" id="GO:0043005">
    <property type="term" value="C:neuron projection"/>
    <property type="evidence" value="ECO:0007669"/>
    <property type="project" value="TreeGrafter"/>
</dbReference>
<dbReference type="Proteomes" id="UP000527355">
    <property type="component" value="Unassembled WGS sequence"/>
</dbReference>
<accession>A0A7J7XDT6</accession>
<dbReference type="GO" id="GO:0034464">
    <property type="term" value="C:BBSome"/>
    <property type="evidence" value="ECO:0007669"/>
    <property type="project" value="TreeGrafter"/>
</dbReference>
<dbReference type="Pfam" id="PF23743">
    <property type="entry name" value="Beta-prop_BBS7"/>
    <property type="match status" value="1"/>
</dbReference>
<evidence type="ECO:0000313" key="2">
    <source>
        <dbReference type="EMBL" id="KAF6347853.1"/>
    </source>
</evidence>
<dbReference type="GO" id="GO:0008104">
    <property type="term" value="P:intracellular protein localization"/>
    <property type="evidence" value="ECO:0007669"/>
    <property type="project" value="TreeGrafter"/>
</dbReference>
<dbReference type="GO" id="GO:0005930">
    <property type="term" value="C:axoneme"/>
    <property type="evidence" value="ECO:0007669"/>
    <property type="project" value="TreeGrafter"/>
</dbReference>
<dbReference type="GO" id="GO:0060271">
    <property type="term" value="P:cilium assembly"/>
    <property type="evidence" value="ECO:0007669"/>
    <property type="project" value="TreeGrafter"/>
</dbReference>
<name>A0A7J7XDT6_MYOMY</name>
<gene>
    <name evidence="2" type="ORF">mMyoMyo1_001384</name>
</gene>
<dbReference type="InterPro" id="IPR036322">
    <property type="entry name" value="WD40_repeat_dom_sf"/>
</dbReference>
<dbReference type="GO" id="GO:0036064">
    <property type="term" value="C:ciliary basal body"/>
    <property type="evidence" value="ECO:0007669"/>
    <property type="project" value="TreeGrafter"/>
</dbReference>
<dbReference type="SUPFAM" id="SSF50978">
    <property type="entry name" value="WD40 repeat-like"/>
    <property type="match status" value="1"/>
</dbReference>
<comment type="caution">
    <text evidence="2">The sequence shown here is derived from an EMBL/GenBank/DDBJ whole genome shotgun (WGS) entry which is preliminary data.</text>
</comment>
<dbReference type="AlphaFoldDB" id="A0A7J7XDT6"/>
<dbReference type="EMBL" id="JABWUV010000006">
    <property type="protein sequence ID" value="KAF6347853.1"/>
    <property type="molecule type" value="Genomic_DNA"/>
</dbReference>
<dbReference type="PANTHER" id="PTHR16074">
    <property type="entry name" value="BARDET-BIEDL SYNDROME 7 PROTEIN"/>
    <property type="match status" value="1"/>
</dbReference>
<organism evidence="2 3">
    <name type="scientific">Myotis myotis</name>
    <name type="common">Greater mouse-eared bat</name>
    <name type="synonym">Vespertilio myotis</name>
    <dbReference type="NCBI Taxonomy" id="51298"/>
    <lineage>
        <taxon>Eukaryota</taxon>
        <taxon>Metazoa</taxon>
        <taxon>Chordata</taxon>
        <taxon>Craniata</taxon>
        <taxon>Vertebrata</taxon>
        <taxon>Euteleostomi</taxon>
        <taxon>Mammalia</taxon>
        <taxon>Eutheria</taxon>
        <taxon>Laurasiatheria</taxon>
        <taxon>Chiroptera</taxon>
        <taxon>Yangochiroptera</taxon>
        <taxon>Vespertilionidae</taxon>
        <taxon>Myotis</taxon>
    </lineage>
</organism>
<feature type="domain" description="BBS7 beta-propeller" evidence="1">
    <location>
        <begin position="21"/>
        <end position="284"/>
    </location>
</feature>
<protein>
    <submittedName>
        <fullName evidence="2">Bardet-Biedl syndrome 7</fullName>
    </submittedName>
</protein>
<dbReference type="GO" id="GO:0016020">
    <property type="term" value="C:membrane"/>
    <property type="evidence" value="ECO:0007669"/>
    <property type="project" value="TreeGrafter"/>
</dbReference>
<evidence type="ECO:0000259" key="1">
    <source>
        <dbReference type="Pfam" id="PF23743"/>
    </source>
</evidence>
<keyword evidence="3" id="KW-1185">Reference proteome</keyword>